<keyword evidence="3" id="KW-0328">Glycosyltransferase</keyword>
<keyword evidence="4 7" id="KW-0808">Transferase</keyword>
<dbReference type="Proteomes" id="UP000278756">
    <property type="component" value="Chromosome 2"/>
</dbReference>
<dbReference type="RefSeq" id="WP_126424038.1">
    <property type="nucleotide sequence ID" value="NZ_AP018828.1"/>
</dbReference>
<feature type="domain" description="Glycosyltransferase 2-like" evidence="6">
    <location>
        <begin position="3"/>
        <end position="102"/>
    </location>
</feature>
<keyword evidence="2" id="KW-1003">Cell membrane</keyword>
<proteinExistence type="predicted"/>
<dbReference type="PANTHER" id="PTHR43646:SF2">
    <property type="entry name" value="GLYCOSYLTRANSFERASE 2-LIKE DOMAIN-CONTAINING PROTEIN"/>
    <property type="match status" value="1"/>
</dbReference>
<dbReference type="InterPro" id="IPR029044">
    <property type="entry name" value="Nucleotide-diphossugar_trans"/>
</dbReference>
<evidence type="ECO:0000256" key="5">
    <source>
        <dbReference type="ARBA" id="ARBA00023136"/>
    </source>
</evidence>
<reference evidence="8" key="1">
    <citation type="journal article" date="2017" name="Biotechnol. Biofuels">
        <title>Evaluation of environmental bacterial communities as a factor affecting the growth of duckweed Lemna minor.</title>
        <authorList>
            <person name="Ishizawa H."/>
            <person name="Kuroda M."/>
            <person name="Morikawa M."/>
            <person name="Ike M."/>
        </authorList>
    </citation>
    <scope>NUCLEOTIDE SEQUENCE [LARGE SCALE GENOMIC DNA]</scope>
    <source>
        <strain evidence="8">M6</strain>
    </source>
</reference>
<dbReference type="Gene3D" id="3.90.550.10">
    <property type="entry name" value="Spore Coat Polysaccharide Biosynthesis Protein SpsA, Chain A"/>
    <property type="match status" value="1"/>
</dbReference>
<protein>
    <submittedName>
        <fullName evidence="7">Glycosyl transferase, group 2 family protein</fullName>
    </submittedName>
</protein>
<dbReference type="Pfam" id="PF00535">
    <property type="entry name" value="Glycos_transf_2"/>
    <property type="match status" value="1"/>
</dbReference>
<dbReference type="GO" id="GO:0005886">
    <property type="term" value="C:plasma membrane"/>
    <property type="evidence" value="ECO:0007669"/>
    <property type="project" value="UniProtKB-SubCell"/>
</dbReference>
<dbReference type="OrthoDB" id="9811214at2"/>
<keyword evidence="5" id="KW-0472">Membrane</keyword>
<evidence type="ECO:0000313" key="7">
    <source>
        <dbReference type="EMBL" id="BBF82456.1"/>
    </source>
</evidence>
<dbReference type="InterPro" id="IPR001173">
    <property type="entry name" value="Glyco_trans_2-like"/>
</dbReference>
<organism evidence="7 8">
    <name type="scientific">Asticcacaulis excentricus</name>
    <dbReference type="NCBI Taxonomy" id="78587"/>
    <lineage>
        <taxon>Bacteria</taxon>
        <taxon>Pseudomonadati</taxon>
        <taxon>Pseudomonadota</taxon>
        <taxon>Alphaproteobacteria</taxon>
        <taxon>Caulobacterales</taxon>
        <taxon>Caulobacteraceae</taxon>
        <taxon>Asticcacaulis</taxon>
    </lineage>
</organism>
<dbReference type="AlphaFoldDB" id="A0A3G9G6X3"/>
<dbReference type="SUPFAM" id="SSF53448">
    <property type="entry name" value="Nucleotide-diphospho-sugar transferases"/>
    <property type="match status" value="1"/>
</dbReference>
<name>A0A3G9G6X3_9CAUL</name>
<dbReference type="GO" id="GO:0016757">
    <property type="term" value="F:glycosyltransferase activity"/>
    <property type="evidence" value="ECO:0007669"/>
    <property type="project" value="UniProtKB-KW"/>
</dbReference>
<evidence type="ECO:0000256" key="1">
    <source>
        <dbReference type="ARBA" id="ARBA00004236"/>
    </source>
</evidence>
<comment type="subcellular location">
    <subcellularLocation>
        <location evidence="1">Cell membrane</location>
    </subcellularLocation>
</comment>
<dbReference type="EMBL" id="AP018828">
    <property type="protein sequence ID" value="BBF82456.1"/>
    <property type="molecule type" value="Genomic_DNA"/>
</dbReference>
<reference evidence="8" key="2">
    <citation type="journal article" date="2017" name="Plant Physiol. Biochem.">
        <title>Differential oxidative and antioxidative response of duckweed Lemna minor toward plant growth promoting/inhibiting bacteria.</title>
        <authorList>
            <person name="Ishizawa H."/>
            <person name="Kuroda M."/>
            <person name="Morikawa M."/>
            <person name="Ike M."/>
        </authorList>
    </citation>
    <scope>NUCLEOTIDE SEQUENCE [LARGE SCALE GENOMIC DNA]</scope>
    <source>
        <strain evidence="8">M6</strain>
    </source>
</reference>
<gene>
    <name evidence="7" type="ORF">EM6_3093</name>
</gene>
<evidence type="ECO:0000313" key="8">
    <source>
        <dbReference type="Proteomes" id="UP000278756"/>
    </source>
</evidence>
<accession>A0A3G9G6X3</accession>
<evidence type="ECO:0000256" key="3">
    <source>
        <dbReference type="ARBA" id="ARBA00022676"/>
    </source>
</evidence>
<evidence type="ECO:0000256" key="2">
    <source>
        <dbReference type="ARBA" id="ARBA00022475"/>
    </source>
</evidence>
<evidence type="ECO:0000256" key="4">
    <source>
        <dbReference type="ARBA" id="ARBA00022679"/>
    </source>
</evidence>
<dbReference type="PANTHER" id="PTHR43646">
    <property type="entry name" value="GLYCOSYLTRANSFERASE"/>
    <property type="match status" value="1"/>
</dbReference>
<evidence type="ECO:0000259" key="6">
    <source>
        <dbReference type="Pfam" id="PF00535"/>
    </source>
</evidence>
<sequence length="223" mass="24357">MISVVIPTLNAEATLVRTLGALVPAVVEGLIKEVIIVDGGSEDATLEIAESTGCTVLHADAGRGLQLWQGCKAAKGDWLMILHADSLLGDGWMDHVRDHMKHFPLRAGYFRLAFDDPSWFASFWAEVVAFNSRWLAIPSGDHGLFLSRALYDAVGGYKDQVAFEDLSIDLALGRARLRPIPVSLTTNGERFRKGSWYLSLFGKAGGFVLYLLGFPPKPPVKTT</sequence>